<reference evidence="2" key="1">
    <citation type="submission" date="2014-09" db="EMBL/GenBank/DDBJ databases">
        <authorList>
            <person name="Magalhaes I.L.F."/>
            <person name="Oliveira U."/>
            <person name="Santos F.R."/>
            <person name="Vidigal T.H.D.A."/>
            <person name="Brescovit A.D."/>
            <person name="Santos A.J."/>
        </authorList>
    </citation>
    <scope>NUCLEOTIDE SEQUENCE</scope>
    <source>
        <tissue evidence="2">Shoot tissue taken approximately 20 cm above the soil surface</tissue>
    </source>
</reference>
<dbReference type="AlphaFoldDB" id="A0A0A8YJ79"/>
<feature type="compositionally biased region" description="Basic and acidic residues" evidence="1">
    <location>
        <begin position="45"/>
        <end position="55"/>
    </location>
</feature>
<accession>A0A0A8YJ79</accession>
<reference evidence="2" key="2">
    <citation type="journal article" date="2015" name="Data Brief">
        <title>Shoot transcriptome of the giant reed, Arundo donax.</title>
        <authorList>
            <person name="Barrero R.A."/>
            <person name="Guerrero F.D."/>
            <person name="Moolhuijzen P."/>
            <person name="Goolsby J.A."/>
            <person name="Tidwell J."/>
            <person name="Bellgard S.E."/>
            <person name="Bellgard M.I."/>
        </authorList>
    </citation>
    <scope>NUCLEOTIDE SEQUENCE</scope>
    <source>
        <tissue evidence="2">Shoot tissue taken approximately 20 cm above the soil surface</tissue>
    </source>
</reference>
<organism evidence="2">
    <name type="scientific">Arundo donax</name>
    <name type="common">Giant reed</name>
    <name type="synonym">Donax arundinaceus</name>
    <dbReference type="NCBI Taxonomy" id="35708"/>
    <lineage>
        <taxon>Eukaryota</taxon>
        <taxon>Viridiplantae</taxon>
        <taxon>Streptophyta</taxon>
        <taxon>Embryophyta</taxon>
        <taxon>Tracheophyta</taxon>
        <taxon>Spermatophyta</taxon>
        <taxon>Magnoliopsida</taxon>
        <taxon>Liliopsida</taxon>
        <taxon>Poales</taxon>
        <taxon>Poaceae</taxon>
        <taxon>PACMAD clade</taxon>
        <taxon>Arundinoideae</taxon>
        <taxon>Arundineae</taxon>
        <taxon>Arundo</taxon>
    </lineage>
</organism>
<proteinExistence type="predicted"/>
<feature type="region of interest" description="Disordered" evidence="1">
    <location>
        <begin position="1"/>
        <end position="55"/>
    </location>
</feature>
<sequence>MAHLSNLTSLSIVTTEKTHSNSPSLIPCSDHAERKTGVSKNPHITLREELSTPVA</sequence>
<feature type="compositionally biased region" description="Polar residues" evidence="1">
    <location>
        <begin position="1"/>
        <end position="24"/>
    </location>
</feature>
<evidence type="ECO:0000256" key="1">
    <source>
        <dbReference type="SAM" id="MobiDB-lite"/>
    </source>
</evidence>
<protein>
    <submittedName>
        <fullName evidence="2">Uncharacterized protein</fullName>
    </submittedName>
</protein>
<evidence type="ECO:0000313" key="2">
    <source>
        <dbReference type="EMBL" id="JAD25598.1"/>
    </source>
</evidence>
<name>A0A0A8YJ79_ARUDO</name>
<dbReference type="EMBL" id="GBRH01272297">
    <property type="protein sequence ID" value="JAD25598.1"/>
    <property type="molecule type" value="Transcribed_RNA"/>
</dbReference>